<evidence type="ECO:0000313" key="2">
    <source>
        <dbReference type="EMBL" id="MUU78911.1"/>
    </source>
</evidence>
<comment type="caution">
    <text evidence="2">The sequence shown here is derived from an EMBL/GenBank/DDBJ whole genome shotgun (WGS) entry which is preliminary data.</text>
</comment>
<dbReference type="EMBL" id="WOWS01000003">
    <property type="protein sequence ID" value="MUU78911.1"/>
    <property type="molecule type" value="Genomic_DNA"/>
</dbReference>
<gene>
    <name evidence="2" type="ORF">GN138_10685</name>
</gene>
<protein>
    <recommendedName>
        <fullName evidence="4">DUF4890 domain-containing protein</fullName>
    </recommendedName>
</protein>
<evidence type="ECO:0000256" key="1">
    <source>
        <dbReference type="SAM" id="MobiDB-lite"/>
    </source>
</evidence>
<reference evidence="2 3" key="1">
    <citation type="submission" date="2019-12" db="EMBL/GenBank/DDBJ databases">
        <authorList>
            <person name="Li J."/>
        </authorList>
    </citation>
    <scope>NUCLEOTIDE SEQUENCE [LARGE SCALE GENOMIC DNA]</scope>
    <source>
        <strain evidence="2 3">HL2-2</strain>
    </source>
</reference>
<dbReference type="AlphaFoldDB" id="A0A6L6U9A7"/>
<dbReference type="Gene3D" id="1.20.120.1490">
    <property type="match status" value="1"/>
</dbReference>
<feature type="region of interest" description="Disordered" evidence="1">
    <location>
        <begin position="70"/>
        <end position="99"/>
    </location>
</feature>
<feature type="compositionally biased region" description="Basic residues" evidence="1">
    <location>
        <begin position="133"/>
        <end position="152"/>
    </location>
</feature>
<keyword evidence="3" id="KW-1185">Reference proteome</keyword>
<evidence type="ECO:0000313" key="3">
    <source>
        <dbReference type="Proteomes" id="UP000478208"/>
    </source>
</evidence>
<name>A0A6L6U9A7_9FLAO</name>
<accession>A0A6L6U9A7</accession>
<sequence>MKKLVMIAIALVTLNGFAQREGRKGMDQENRSELRKDMSPEDIADLKSKKLTLKLDLTDKQQKEVKAVFLEQAKDREKHRNERKAKDGEQKEKPTTEEFVKMQNERLDKQIQMKRKMKSILTAEQYAEFEKMKPKKHKKGGKERRKGNKDEK</sequence>
<dbReference type="Proteomes" id="UP000478208">
    <property type="component" value="Unassembled WGS sequence"/>
</dbReference>
<proteinExistence type="predicted"/>
<organism evidence="2 3">
    <name type="scientific">Winogradskyella endarachnes</name>
    <dbReference type="NCBI Taxonomy" id="2681965"/>
    <lineage>
        <taxon>Bacteria</taxon>
        <taxon>Pseudomonadati</taxon>
        <taxon>Bacteroidota</taxon>
        <taxon>Flavobacteriia</taxon>
        <taxon>Flavobacteriales</taxon>
        <taxon>Flavobacteriaceae</taxon>
        <taxon>Winogradskyella</taxon>
    </lineage>
</organism>
<dbReference type="RefSeq" id="WP_157363921.1">
    <property type="nucleotide sequence ID" value="NZ_WOWS01000003.1"/>
</dbReference>
<feature type="region of interest" description="Disordered" evidence="1">
    <location>
        <begin position="124"/>
        <end position="152"/>
    </location>
</feature>
<evidence type="ECO:0008006" key="4">
    <source>
        <dbReference type="Google" id="ProtNLM"/>
    </source>
</evidence>